<proteinExistence type="predicted"/>
<feature type="domain" description="Methyltransferase" evidence="1">
    <location>
        <begin position="115"/>
        <end position="199"/>
    </location>
</feature>
<dbReference type="PIRSF" id="PIRSF018249">
    <property type="entry name" value="MyrA_prd"/>
    <property type="match status" value="1"/>
</dbReference>
<keyword evidence="3" id="KW-0489">Methyltransferase</keyword>
<dbReference type="EMBL" id="CP045809">
    <property type="protein sequence ID" value="QHN37624.1"/>
    <property type="molecule type" value="Genomic_DNA"/>
</dbReference>
<keyword evidence="3" id="KW-0808">Transferase</keyword>
<gene>
    <name evidence="3" type="ORF">GII31_15315</name>
</gene>
<evidence type="ECO:0000259" key="2">
    <source>
        <dbReference type="Pfam" id="PF21302"/>
    </source>
</evidence>
<dbReference type="GO" id="GO:0032259">
    <property type="term" value="P:methylation"/>
    <property type="evidence" value="ECO:0007669"/>
    <property type="project" value="UniProtKB-KW"/>
</dbReference>
<dbReference type="Pfam" id="PF13649">
    <property type="entry name" value="Methyltransf_25"/>
    <property type="match status" value="1"/>
</dbReference>
<evidence type="ECO:0000313" key="3">
    <source>
        <dbReference type="EMBL" id="QHN37624.1"/>
    </source>
</evidence>
<dbReference type="Gene3D" id="3.40.50.150">
    <property type="entry name" value="Vaccinia Virus protein VP39"/>
    <property type="match status" value="1"/>
</dbReference>
<sequence>MRCPVCATRGASASVASSSGDDGLVGSLRAGPGGRSLICAAAHSFDVAKQGYVSLLDGRSRGLRSDTSTMVAARERVHGAGAFDPVAAAVAEIVSAVIAETVGPAGPVHPYGPVVADIGCGTGHYLAAVLDARPDARGIGIDLSKSCARATVRSHIRSAAVVADAWSGLPIRSSSVAAVLSVFSPRNVADFARILRPGGVVVTVTPEPGHLAELAGPMDMLRIAEDKDARLDADMAAQFEPPSARSLTYRVDASAALVADLVAMGPTAFHRGEAEIAASAQAMAGDRSTVPVTVAVRVAVFPLQG</sequence>
<evidence type="ECO:0000259" key="1">
    <source>
        <dbReference type="Pfam" id="PF13649"/>
    </source>
</evidence>
<dbReference type="InterPro" id="IPR048647">
    <property type="entry name" value="RlmA_N"/>
</dbReference>
<keyword evidence="4" id="KW-1185">Reference proteome</keyword>
<dbReference type="GO" id="GO:0008168">
    <property type="term" value="F:methyltransferase activity"/>
    <property type="evidence" value="ECO:0007669"/>
    <property type="project" value="UniProtKB-KW"/>
</dbReference>
<evidence type="ECO:0000313" key="4">
    <source>
        <dbReference type="Proteomes" id="UP001059836"/>
    </source>
</evidence>
<reference evidence="3" key="1">
    <citation type="journal article" date="2021" name="Nat. Microbiol.">
        <title>Cocultivation of an ultrasmall environmental parasitic bacterium with lytic ability against bacteria associated with wastewater foams.</title>
        <authorList>
            <person name="Batinovic S."/>
            <person name="Rose J.J.A."/>
            <person name="Ratcliffe J."/>
            <person name="Seviour R.J."/>
            <person name="Petrovski S."/>
        </authorList>
    </citation>
    <scope>NUCLEOTIDE SEQUENCE</scope>
    <source>
        <strain evidence="3">CON9</strain>
    </source>
</reference>
<name>A0ABX6IP54_9ACTN</name>
<dbReference type="Pfam" id="PF21302">
    <property type="entry name" value="Zn_ribbon_RlmA"/>
    <property type="match status" value="1"/>
</dbReference>
<organism evidence="3 4">
    <name type="scientific">Gordonia pseudamarae</name>
    <dbReference type="NCBI Taxonomy" id="2831662"/>
    <lineage>
        <taxon>Bacteria</taxon>
        <taxon>Bacillati</taxon>
        <taxon>Actinomycetota</taxon>
        <taxon>Actinomycetes</taxon>
        <taxon>Mycobacteriales</taxon>
        <taxon>Gordoniaceae</taxon>
        <taxon>Gordonia</taxon>
    </lineage>
</organism>
<dbReference type="InterPro" id="IPR041698">
    <property type="entry name" value="Methyltransf_25"/>
</dbReference>
<dbReference type="InterPro" id="IPR029063">
    <property type="entry name" value="SAM-dependent_MTases_sf"/>
</dbReference>
<accession>A0ABX6IP54</accession>
<dbReference type="Proteomes" id="UP001059836">
    <property type="component" value="Chromosome"/>
</dbReference>
<dbReference type="CDD" id="cd02440">
    <property type="entry name" value="AdoMet_MTases"/>
    <property type="match status" value="1"/>
</dbReference>
<dbReference type="InterPro" id="IPR016718">
    <property type="entry name" value="rRNA_m1G-MeTrfase_A_prd"/>
</dbReference>
<feature type="domain" description="23S rRNA (guanine(745)-N(1))-methyltransferase N-terminal" evidence="2">
    <location>
        <begin position="35"/>
        <end position="56"/>
    </location>
</feature>
<dbReference type="SUPFAM" id="SSF53335">
    <property type="entry name" value="S-adenosyl-L-methionine-dependent methyltransferases"/>
    <property type="match status" value="1"/>
</dbReference>
<protein>
    <submittedName>
        <fullName evidence="3">Methyltransferase domain-containing protein</fullName>
    </submittedName>
</protein>